<gene>
    <name evidence="2" type="ORF">V6N12_057264</name>
</gene>
<dbReference type="Proteomes" id="UP001472677">
    <property type="component" value="Unassembled WGS sequence"/>
</dbReference>
<feature type="compositionally biased region" description="Basic and acidic residues" evidence="1">
    <location>
        <begin position="112"/>
        <end position="121"/>
    </location>
</feature>
<protein>
    <submittedName>
        <fullName evidence="2">Uncharacterized protein</fullName>
    </submittedName>
</protein>
<dbReference type="EMBL" id="JBBPBM010000031">
    <property type="protein sequence ID" value="KAK8534620.1"/>
    <property type="molecule type" value="Genomic_DNA"/>
</dbReference>
<name>A0ABR2DCA3_9ROSI</name>
<keyword evidence="3" id="KW-1185">Reference proteome</keyword>
<accession>A0ABR2DCA3</accession>
<feature type="region of interest" description="Disordered" evidence="1">
    <location>
        <begin position="85"/>
        <end position="170"/>
    </location>
</feature>
<feature type="region of interest" description="Disordered" evidence="1">
    <location>
        <begin position="29"/>
        <end position="53"/>
    </location>
</feature>
<organism evidence="2 3">
    <name type="scientific">Hibiscus sabdariffa</name>
    <name type="common">roselle</name>
    <dbReference type="NCBI Taxonomy" id="183260"/>
    <lineage>
        <taxon>Eukaryota</taxon>
        <taxon>Viridiplantae</taxon>
        <taxon>Streptophyta</taxon>
        <taxon>Embryophyta</taxon>
        <taxon>Tracheophyta</taxon>
        <taxon>Spermatophyta</taxon>
        <taxon>Magnoliopsida</taxon>
        <taxon>eudicotyledons</taxon>
        <taxon>Gunneridae</taxon>
        <taxon>Pentapetalae</taxon>
        <taxon>rosids</taxon>
        <taxon>malvids</taxon>
        <taxon>Malvales</taxon>
        <taxon>Malvaceae</taxon>
        <taxon>Malvoideae</taxon>
        <taxon>Hibiscus</taxon>
    </lineage>
</organism>
<evidence type="ECO:0000313" key="2">
    <source>
        <dbReference type="EMBL" id="KAK8534620.1"/>
    </source>
</evidence>
<feature type="compositionally biased region" description="Basic and acidic residues" evidence="1">
    <location>
        <begin position="40"/>
        <end position="53"/>
    </location>
</feature>
<proteinExistence type="predicted"/>
<feature type="compositionally biased region" description="Basic residues" evidence="1">
    <location>
        <begin position="122"/>
        <end position="133"/>
    </location>
</feature>
<reference evidence="2 3" key="1">
    <citation type="journal article" date="2024" name="G3 (Bethesda)">
        <title>Genome assembly of Hibiscus sabdariffa L. provides insights into metabolisms of medicinal natural products.</title>
        <authorList>
            <person name="Kim T."/>
        </authorList>
    </citation>
    <scope>NUCLEOTIDE SEQUENCE [LARGE SCALE GENOMIC DNA]</scope>
    <source>
        <strain evidence="2">TK-2024</strain>
        <tissue evidence="2">Old leaves</tissue>
    </source>
</reference>
<comment type="caution">
    <text evidence="2">The sequence shown here is derived from an EMBL/GenBank/DDBJ whole genome shotgun (WGS) entry which is preliminary data.</text>
</comment>
<evidence type="ECO:0000256" key="1">
    <source>
        <dbReference type="SAM" id="MobiDB-lite"/>
    </source>
</evidence>
<evidence type="ECO:0000313" key="3">
    <source>
        <dbReference type="Proteomes" id="UP001472677"/>
    </source>
</evidence>
<sequence length="170" mass="18374">MSRMLLAELVPGSLANVNKSIGSPCMMHDQGIDPGSTAVPKDREPYQPPRNDRQVVVLNDTDAGGVKSDDPRKVVAPVPAAPIVLHEGADSHMAAPPIPSHRRKSLPPTEGSKVDADETARSNKRSQYIKHRPSSSTKRYLSGNDLVDATTEKDMGLDMAEAIEQPRPVH</sequence>